<dbReference type="GO" id="GO:0005654">
    <property type="term" value="C:nucleoplasm"/>
    <property type="evidence" value="ECO:0007669"/>
    <property type="project" value="TreeGrafter"/>
</dbReference>
<dbReference type="InterPro" id="IPR028026">
    <property type="entry name" value="DUF4502"/>
</dbReference>
<evidence type="ECO:0000256" key="1">
    <source>
        <dbReference type="SAM" id="MobiDB-lite"/>
    </source>
</evidence>
<evidence type="ECO:0000259" key="3">
    <source>
        <dbReference type="Pfam" id="PF14951"/>
    </source>
</evidence>
<accession>A0A8C7YYJ5</accession>
<reference evidence="4" key="1">
    <citation type="submission" date="2025-08" db="UniProtKB">
        <authorList>
            <consortium name="Ensembl"/>
        </authorList>
    </citation>
    <scope>IDENTIFICATION</scope>
</reference>
<evidence type="ECO:0000313" key="5">
    <source>
        <dbReference type="Proteomes" id="UP000694383"/>
    </source>
</evidence>
<keyword evidence="5" id="KW-1185">Reference proteome</keyword>
<feature type="compositionally biased region" description="Polar residues" evidence="1">
    <location>
        <begin position="200"/>
        <end position="216"/>
    </location>
</feature>
<feature type="region of interest" description="Disordered" evidence="1">
    <location>
        <begin position="55"/>
        <end position="88"/>
    </location>
</feature>
<feature type="compositionally biased region" description="Basic and acidic residues" evidence="1">
    <location>
        <begin position="240"/>
        <end position="252"/>
    </location>
</feature>
<dbReference type="GeneTree" id="ENSGT00390000014654"/>
<dbReference type="GO" id="GO:0000724">
    <property type="term" value="P:double-strand break repair via homologous recombination"/>
    <property type="evidence" value="ECO:0007669"/>
    <property type="project" value="TreeGrafter"/>
</dbReference>
<dbReference type="InterPro" id="IPR053054">
    <property type="entry name" value="DNA_repair-scaffolding"/>
</dbReference>
<feature type="region of interest" description="Disordered" evidence="1">
    <location>
        <begin position="143"/>
        <end position="260"/>
    </location>
</feature>
<evidence type="ECO:0000259" key="2">
    <source>
        <dbReference type="Pfam" id="PF14950"/>
    </source>
</evidence>
<evidence type="ECO:0000313" key="4">
    <source>
        <dbReference type="Ensembl" id="ENSOSIP00000033167.1"/>
    </source>
</evidence>
<organism evidence="4 5">
    <name type="scientific">Oryzias sinensis</name>
    <name type="common">Chinese medaka</name>
    <dbReference type="NCBI Taxonomy" id="183150"/>
    <lineage>
        <taxon>Eukaryota</taxon>
        <taxon>Metazoa</taxon>
        <taxon>Chordata</taxon>
        <taxon>Craniata</taxon>
        <taxon>Vertebrata</taxon>
        <taxon>Euteleostomi</taxon>
        <taxon>Actinopterygii</taxon>
        <taxon>Neopterygii</taxon>
        <taxon>Teleostei</taxon>
        <taxon>Neoteleostei</taxon>
        <taxon>Acanthomorphata</taxon>
        <taxon>Ovalentaria</taxon>
        <taxon>Atherinomorphae</taxon>
        <taxon>Beloniformes</taxon>
        <taxon>Adrianichthyidae</taxon>
        <taxon>Oryziinae</taxon>
        <taxon>Oryzias</taxon>
    </lineage>
</organism>
<reference evidence="4" key="2">
    <citation type="submission" date="2025-09" db="UniProtKB">
        <authorList>
            <consortium name="Ensembl"/>
        </authorList>
    </citation>
    <scope>IDENTIFICATION</scope>
</reference>
<protein>
    <submittedName>
        <fullName evidence="4">Scaffold protein involved in DNA repair</fullName>
    </submittedName>
</protein>
<dbReference type="Pfam" id="PF14951">
    <property type="entry name" value="DUF4503"/>
    <property type="match status" value="1"/>
</dbReference>
<feature type="domain" description="DUF4502" evidence="2">
    <location>
        <begin position="5"/>
        <end position="370"/>
    </location>
</feature>
<feature type="domain" description="DUF4503" evidence="3">
    <location>
        <begin position="503"/>
        <end position="776"/>
    </location>
</feature>
<dbReference type="PANTHER" id="PTHR34347">
    <property type="entry name" value="DNA REPAIR-SCAFFOLDING PROTEIN SPIDR"/>
    <property type="match status" value="1"/>
</dbReference>
<dbReference type="GO" id="GO:0000228">
    <property type="term" value="C:nuclear chromosome"/>
    <property type="evidence" value="ECO:0007669"/>
    <property type="project" value="TreeGrafter"/>
</dbReference>
<dbReference type="Ensembl" id="ENSOSIT00000034958.1">
    <property type="protein sequence ID" value="ENSOSIP00000033167.1"/>
    <property type="gene ID" value="ENSOSIG00000016783.1"/>
</dbReference>
<name>A0A8C7YYJ5_9TELE</name>
<dbReference type="InterPro" id="IPR028032">
    <property type="entry name" value="DUF4503"/>
</dbReference>
<dbReference type="PANTHER" id="PTHR34347:SF1">
    <property type="entry name" value="DNA REPAIR-SCAFFOLDING PROTEIN"/>
    <property type="match status" value="1"/>
</dbReference>
<dbReference type="GO" id="GO:0070202">
    <property type="term" value="P:regulation of establishment of protein localization to chromosome"/>
    <property type="evidence" value="ECO:0007669"/>
    <property type="project" value="TreeGrafter"/>
</dbReference>
<sequence length="781" mass="85678">MSSRKRKRYSKEIKCVFFPDDIKHGLQKLGSGTPSISSASSAKSWEKCGDSFLETPGLKDLQSSGRNPAALRKLSESPALEQSSAALPVEDPVHIAWSASDSDQSDNEAWEQQRFCVSQKLQRGRRAARLVAPIQSYTSMLSELTPDKDDLPVIDTDSDLEESDCKSQLAREKPTKTPSKDSNEPEISGYASDGDDIGDTFTSNQLDSQTFSLQTDEGTKRSVSEWVKSAQAMLQTPQKSSDRRPRTPEDSARKKRKFQSGGLAERLNRLQCRQRSAVTFWRHEFVPDTSAAVDRPGVMVLEVLEVQEECGMQLALCEHQPPQRDDHQLCRRASERKTGRTLVLFNRETAAQLSPAPRDVIHIHPPWQSLSIEGFSCPVLLNTHFSQKVNHTCEPANVAFKFSAEKCMPYYLGKTFGRLDECGTVDKNHAKQGGSSDSGGWMTRGVSLLEAIEGLGQAGSVEQDVEVVAQRVFSVYMADCSPASITHKAPVRPSNTPGEEEAKTRYSRLFSLIDSLWPPVSPLKDDGNSPSTPGDVRPACPAPSFCYLLSGQQGSIKPTEGRNVSPLHLPPTHQTLQDTLQRGASVGRCSFVAAVLHKRMQSNVGQREVWLVITDPSLQEHERPGRRTVAVCVSASCVLTSSVLKALSSPAVCHLSFTDAIRENGVLLCVEQSVIEPQVKPLPRPVRLDPVSVETTPNSLCSLSGVIVGVDENTAYIWPACSLCGNDNLQSSAERPQSFHCNSCKSEVDKPNMKFQLEVFLSSPSLSSCTLKVKVRSAVNV</sequence>
<proteinExistence type="predicted"/>
<dbReference type="Proteomes" id="UP000694383">
    <property type="component" value="Unplaced"/>
</dbReference>
<dbReference type="Pfam" id="PF14950">
    <property type="entry name" value="DUF4502"/>
    <property type="match status" value="1"/>
</dbReference>
<dbReference type="AlphaFoldDB" id="A0A8C7YYJ5"/>
<feature type="compositionally biased region" description="Basic and acidic residues" evidence="1">
    <location>
        <begin position="163"/>
        <end position="183"/>
    </location>
</feature>